<keyword evidence="6" id="KW-1185">Reference proteome</keyword>
<dbReference type="Proteomes" id="UP000298324">
    <property type="component" value="Unassembled WGS sequence"/>
</dbReference>
<keyword evidence="1" id="KW-0547">Nucleotide-binding</keyword>
<dbReference type="SUPFAM" id="SSF160467">
    <property type="entry name" value="PH0987 N-terminal domain-like"/>
    <property type="match status" value="1"/>
</dbReference>
<dbReference type="PANTHER" id="PTHR34698:SF2">
    <property type="entry name" value="5-OXOPROLINASE SUBUNIT B"/>
    <property type="match status" value="1"/>
</dbReference>
<evidence type="ECO:0000256" key="2">
    <source>
        <dbReference type="ARBA" id="ARBA00022801"/>
    </source>
</evidence>
<keyword evidence="2" id="KW-0378">Hydrolase</keyword>
<name>A0A4Y7RF10_9FIRM</name>
<protein>
    <submittedName>
        <fullName evidence="5">Kinase A inhibitor</fullName>
    </submittedName>
</protein>
<dbReference type="RefSeq" id="WP_190239431.1">
    <property type="nucleotide sequence ID" value="NZ_QFGA01000001.1"/>
</dbReference>
<dbReference type="InterPro" id="IPR003833">
    <property type="entry name" value="CT_C_D"/>
</dbReference>
<dbReference type="GO" id="GO:0016787">
    <property type="term" value="F:hydrolase activity"/>
    <property type="evidence" value="ECO:0007669"/>
    <property type="project" value="UniProtKB-KW"/>
</dbReference>
<dbReference type="EMBL" id="QFGA01000001">
    <property type="protein sequence ID" value="TEB07574.1"/>
    <property type="molecule type" value="Genomic_DNA"/>
</dbReference>
<evidence type="ECO:0000256" key="3">
    <source>
        <dbReference type="ARBA" id="ARBA00022840"/>
    </source>
</evidence>
<sequence>MEQKNYDVILDTLPENESRLEVLFRQAGDGFLQVEYGREQRANLQDSFRIQAINDLVLAKNLNGLIETVPGIRTNMFHFDPAALSVRKLIGEIKEVEDSLTSIEDIVVESRLISLPIAWEDSETKKAVAKYVKEVRPGAPNVINGYNLEYMALCNGISVEEIKNKVLGTEWYNSGGGFWPGGGFFWPMDPRCAIVVPKYNPPRTWTPEGAVGIGGPCIFTYTTPTGGGYQLFGRTIPTFQFSQKHPLFKDSPFLYKSADRIRFFEVTEKDILDIFEHVHNKTDYQYEIKEDQILVKDYLNFYNSEEVQKGAKEFQEKQKEATKTAPRL</sequence>
<dbReference type="GO" id="GO:0005524">
    <property type="term" value="F:ATP binding"/>
    <property type="evidence" value="ECO:0007669"/>
    <property type="project" value="UniProtKB-KW"/>
</dbReference>
<keyword evidence="3" id="KW-0067">ATP-binding</keyword>
<dbReference type="SUPFAM" id="SSF50891">
    <property type="entry name" value="Cyclophilin-like"/>
    <property type="match status" value="1"/>
</dbReference>
<dbReference type="SMART" id="SM00796">
    <property type="entry name" value="AHS1"/>
    <property type="match status" value="1"/>
</dbReference>
<organism evidence="5 6">
    <name type="scientific">Pelotomaculum schinkii</name>
    <dbReference type="NCBI Taxonomy" id="78350"/>
    <lineage>
        <taxon>Bacteria</taxon>
        <taxon>Bacillati</taxon>
        <taxon>Bacillota</taxon>
        <taxon>Clostridia</taxon>
        <taxon>Eubacteriales</taxon>
        <taxon>Desulfotomaculaceae</taxon>
        <taxon>Pelotomaculum</taxon>
    </lineage>
</organism>
<evidence type="ECO:0000256" key="1">
    <source>
        <dbReference type="ARBA" id="ARBA00022741"/>
    </source>
</evidence>
<evidence type="ECO:0000313" key="6">
    <source>
        <dbReference type="Proteomes" id="UP000298324"/>
    </source>
</evidence>
<comment type="caution">
    <text evidence="5">The sequence shown here is derived from an EMBL/GenBank/DDBJ whole genome shotgun (WGS) entry which is preliminary data.</text>
</comment>
<dbReference type="Gene3D" id="3.30.1360.40">
    <property type="match status" value="1"/>
</dbReference>
<dbReference type="AlphaFoldDB" id="A0A4Y7RF10"/>
<dbReference type="PANTHER" id="PTHR34698">
    <property type="entry name" value="5-OXOPROLINASE SUBUNIT B"/>
    <property type="match status" value="1"/>
</dbReference>
<gene>
    <name evidence="5" type="primary">kipI</name>
    <name evidence="5" type="ORF">Psch_01129</name>
</gene>
<evidence type="ECO:0000313" key="5">
    <source>
        <dbReference type="EMBL" id="TEB07574.1"/>
    </source>
</evidence>
<dbReference type="InterPro" id="IPR029000">
    <property type="entry name" value="Cyclophilin-like_dom_sf"/>
</dbReference>
<dbReference type="Gene3D" id="2.40.100.10">
    <property type="entry name" value="Cyclophilin-like"/>
    <property type="match status" value="1"/>
</dbReference>
<accession>A0A4Y7RF10</accession>
<feature type="domain" description="Carboxyltransferase" evidence="4">
    <location>
        <begin position="22"/>
        <end position="255"/>
    </location>
</feature>
<proteinExistence type="predicted"/>
<evidence type="ECO:0000259" key="4">
    <source>
        <dbReference type="SMART" id="SM00796"/>
    </source>
</evidence>
<dbReference type="Pfam" id="PF02682">
    <property type="entry name" value="CT_C_D"/>
    <property type="match status" value="1"/>
</dbReference>
<dbReference type="InterPro" id="IPR010016">
    <property type="entry name" value="PxpB"/>
</dbReference>
<reference evidence="5 6" key="1">
    <citation type="journal article" date="2018" name="Environ. Microbiol.">
        <title>Novel energy conservation strategies and behaviour of Pelotomaculum schinkii driving syntrophic propionate catabolism.</title>
        <authorList>
            <person name="Hidalgo-Ahumada C.A.P."/>
            <person name="Nobu M.K."/>
            <person name="Narihiro T."/>
            <person name="Tamaki H."/>
            <person name="Liu W.T."/>
            <person name="Kamagata Y."/>
            <person name="Stams A.J.M."/>
            <person name="Imachi H."/>
            <person name="Sousa D.Z."/>
        </authorList>
    </citation>
    <scope>NUCLEOTIDE SEQUENCE [LARGE SCALE GENOMIC DNA]</scope>
    <source>
        <strain evidence="5 6">HH</strain>
    </source>
</reference>